<protein>
    <recommendedName>
        <fullName evidence="4">DUF4175 domain-containing protein</fullName>
    </recommendedName>
</protein>
<dbReference type="EMBL" id="JBHRXK010000001">
    <property type="protein sequence ID" value="MFC3549693.1"/>
    <property type="molecule type" value="Genomic_DNA"/>
</dbReference>
<keyword evidence="3" id="KW-1185">Reference proteome</keyword>
<dbReference type="RefSeq" id="WP_386756959.1">
    <property type="nucleotide sequence ID" value="NZ_JBHRXK010000001.1"/>
</dbReference>
<reference evidence="3" key="1">
    <citation type="journal article" date="2019" name="Int. J. Syst. Evol. Microbiol.">
        <title>The Global Catalogue of Microorganisms (GCM) 10K type strain sequencing project: providing services to taxonomists for standard genome sequencing and annotation.</title>
        <authorList>
            <consortium name="The Broad Institute Genomics Platform"/>
            <consortium name="The Broad Institute Genome Sequencing Center for Infectious Disease"/>
            <person name="Wu L."/>
            <person name="Ma J."/>
        </authorList>
    </citation>
    <scope>NUCLEOTIDE SEQUENCE [LARGE SCALE GENOMIC DNA]</scope>
    <source>
        <strain evidence="3">KCTC 42875</strain>
    </source>
</reference>
<evidence type="ECO:0008006" key="4">
    <source>
        <dbReference type="Google" id="ProtNLM"/>
    </source>
</evidence>
<keyword evidence="1" id="KW-0812">Transmembrane</keyword>
<comment type="caution">
    <text evidence="2">The sequence shown here is derived from an EMBL/GenBank/DDBJ whole genome shotgun (WGS) entry which is preliminary data.</text>
</comment>
<keyword evidence="1" id="KW-1133">Transmembrane helix</keyword>
<organism evidence="2 3">
    <name type="scientific">Lysobacter cavernae</name>
    <dbReference type="NCBI Taxonomy" id="1685901"/>
    <lineage>
        <taxon>Bacteria</taxon>
        <taxon>Pseudomonadati</taxon>
        <taxon>Pseudomonadota</taxon>
        <taxon>Gammaproteobacteria</taxon>
        <taxon>Lysobacterales</taxon>
        <taxon>Lysobacteraceae</taxon>
        <taxon>Lysobacter</taxon>
    </lineage>
</organism>
<dbReference type="Proteomes" id="UP001595740">
    <property type="component" value="Unassembled WGS sequence"/>
</dbReference>
<evidence type="ECO:0000313" key="2">
    <source>
        <dbReference type="EMBL" id="MFC3549693.1"/>
    </source>
</evidence>
<name>A0ABV7RKP6_9GAMM</name>
<feature type="transmembrane region" description="Helical" evidence="1">
    <location>
        <begin position="38"/>
        <end position="56"/>
    </location>
</feature>
<gene>
    <name evidence="2" type="ORF">ACFOLC_01535</name>
</gene>
<sequence length="67" mass="7272">MSANGARPRSPFVAPAWIGLASLVGLVSALVGDGVFDAVSWLVFAGLLWLFARAWWRRDRSGNGRRS</sequence>
<evidence type="ECO:0000313" key="3">
    <source>
        <dbReference type="Proteomes" id="UP001595740"/>
    </source>
</evidence>
<feature type="transmembrane region" description="Helical" evidence="1">
    <location>
        <begin position="12"/>
        <end position="32"/>
    </location>
</feature>
<proteinExistence type="predicted"/>
<accession>A0ABV7RKP6</accession>
<keyword evidence="1" id="KW-0472">Membrane</keyword>
<evidence type="ECO:0000256" key="1">
    <source>
        <dbReference type="SAM" id="Phobius"/>
    </source>
</evidence>